<dbReference type="EMBL" id="HBFR01009283">
    <property type="protein sequence ID" value="CAD8879553.1"/>
    <property type="molecule type" value="Transcribed_RNA"/>
</dbReference>
<evidence type="ECO:0000313" key="1">
    <source>
        <dbReference type="EMBL" id="CAD8879553.1"/>
    </source>
</evidence>
<name>A0A7S1FNG4_9STRA</name>
<gene>
    <name evidence="1" type="ORF">CHYS00102_LOCUS6737</name>
</gene>
<organism evidence="1">
    <name type="scientific">Corethron hystrix</name>
    <dbReference type="NCBI Taxonomy" id="216773"/>
    <lineage>
        <taxon>Eukaryota</taxon>
        <taxon>Sar</taxon>
        <taxon>Stramenopiles</taxon>
        <taxon>Ochrophyta</taxon>
        <taxon>Bacillariophyta</taxon>
        <taxon>Coscinodiscophyceae</taxon>
        <taxon>Corethrophycidae</taxon>
        <taxon>Corethrales</taxon>
        <taxon>Corethraceae</taxon>
        <taxon>Corethron</taxon>
    </lineage>
</organism>
<sequence>MQNFSHVPPEGARAVNFFPGFVPYCYHHCDPSRFDVASPFGTALPPPYAPPPPGSVYPFYASPLMLPCHPSALPGAGDGCAGGNAMGYPMYMPVHPFPYPEEPEARSLMGDNAQQTE</sequence>
<dbReference type="AlphaFoldDB" id="A0A7S1FNG4"/>
<protein>
    <submittedName>
        <fullName evidence="1">Uncharacterized protein</fullName>
    </submittedName>
</protein>
<proteinExistence type="predicted"/>
<reference evidence="1" key="1">
    <citation type="submission" date="2021-01" db="EMBL/GenBank/DDBJ databases">
        <authorList>
            <person name="Corre E."/>
            <person name="Pelletier E."/>
            <person name="Niang G."/>
            <person name="Scheremetjew M."/>
            <person name="Finn R."/>
            <person name="Kale V."/>
            <person name="Holt S."/>
            <person name="Cochrane G."/>
            <person name="Meng A."/>
            <person name="Brown T."/>
            <person name="Cohen L."/>
        </authorList>
    </citation>
    <scope>NUCLEOTIDE SEQUENCE</scope>
    <source>
        <strain evidence="1">308</strain>
    </source>
</reference>
<accession>A0A7S1FNG4</accession>